<proteinExistence type="predicted"/>
<keyword evidence="2" id="KW-1185">Reference proteome</keyword>
<comment type="caution">
    <text evidence="1">The sequence shown here is derived from an EMBL/GenBank/DDBJ whole genome shotgun (WGS) entry which is preliminary data.</text>
</comment>
<sequence length="65" mass="7397">MASIARGHPEDAVNSNSNKKTLSIVAAVVAEKQFQAILHWRSQRRGFHFVDRVEQLTQLQSHSRN</sequence>
<dbReference type="AlphaFoldDB" id="A0A8T0U0U6"/>
<evidence type="ECO:0000313" key="1">
    <source>
        <dbReference type="EMBL" id="KAG2614763.1"/>
    </source>
</evidence>
<evidence type="ECO:0000313" key="2">
    <source>
        <dbReference type="Proteomes" id="UP000823388"/>
    </source>
</evidence>
<gene>
    <name evidence="1" type="ORF">PVAP13_3NG007080</name>
</gene>
<accession>A0A8T0U0U6</accession>
<dbReference type="EMBL" id="CM029042">
    <property type="protein sequence ID" value="KAG2614763.1"/>
    <property type="molecule type" value="Genomic_DNA"/>
</dbReference>
<organism evidence="1 2">
    <name type="scientific">Panicum virgatum</name>
    <name type="common">Blackwell switchgrass</name>
    <dbReference type="NCBI Taxonomy" id="38727"/>
    <lineage>
        <taxon>Eukaryota</taxon>
        <taxon>Viridiplantae</taxon>
        <taxon>Streptophyta</taxon>
        <taxon>Embryophyta</taxon>
        <taxon>Tracheophyta</taxon>
        <taxon>Spermatophyta</taxon>
        <taxon>Magnoliopsida</taxon>
        <taxon>Liliopsida</taxon>
        <taxon>Poales</taxon>
        <taxon>Poaceae</taxon>
        <taxon>PACMAD clade</taxon>
        <taxon>Panicoideae</taxon>
        <taxon>Panicodae</taxon>
        <taxon>Paniceae</taxon>
        <taxon>Panicinae</taxon>
        <taxon>Panicum</taxon>
        <taxon>Panicum sect. Hiantes</taxon>
    </lineage>
</organism>
<dbReference type="Proteomes" id="UP000823388">
    <property type="component" value="Chromosome 3N"/>
</dbReference>
<protein>
    <submittedName>
        <fullName evidence="1">Uncharacterized protein</fullName>
    </submittedName>
</protein>
<name>A0A8T0U0U6_PANVG</name>
<reference evidence="1" key="1">
    <citation type="submission" date="2020-05" db="EMBL/GenBank/DDBJ databases">
        <title>WGS assembly of Panicum virgatum.</title>
        <authorList>
            <person name="Lovell J.T."/>
            <person name="Jenkins J."/>
            <person name="Shu S."/>
            <person name="Juenger T.E."/>
            <person name="Schmutz J."/>
        </authorList>
    </citation>
    <scope>NUCLEOTIDE SEQUENCE</scope>
    <source>
        <strain evidence="1">AP13</strain>
    </source>
</reference>